<evidence type="ECO:0000256" key="4">
    <source>
        <dbReference type="SAM" id="SignalP"/>
    </source>
</evidence>
<dbReference type="Proteomes" id="UP000267469">
    <property type="component" value="Unassembled WGS sequence"/>
</dbReference>
<dbReference type="PROSITE" id="PS51257">
    <property type="entry name" value="PROKAR_LIPOPROTEIN"/>
    <property type="match status" value="1"/>
</dbReference>
<feature type="signal peptide" evidence="4">
    <location>
        <begin position="1"/>
        <end position="18"/>
    </location>
</feature>
<dbReference type="InterPro" id="IPR050883">
    <property type="entry name" value="PNGase"/>
</dbReference>
<evidence type="ECO:0000313" key="8">
    <source>
        <dbReference type="Proteomes" id="UP000267469"/>
    </source>
</evidence>
<dbReference type="GO" id="GO:0030246">
    <property type="term" value="F:carbohydrate binding"/>
    <property type="evidence" value="ECO:0007669"/>
    <property type="project" value="InterPro"/>
</dbReference>
<dbReference type="GO" id="GO:0000224">
    <property type="term" value="F:peptide-N4-(N-acetyl-beta-glucosaminyl)asparagine amidase activity"/>
    <property type="evidence" value="ECO:0007669"/>
    <property type="project" value="TreeGrafter"/>
</dbReference>
<dbReference type="GO" id="GO:0005975">
    <property type="term" value="P:carbohydrate metabolic process"/>
    <property type="evidence" value="ECO:0007669"/>
    <property type="project" value="InterPro"/>
</dbReference>
<keyword evidence="3" id="KW-0106">Calcium</keyword>
<dbReference type="InterPro" id="IPR014718">
    <property type="entry name" value="GH-type_carb-bd"/>
</dbReference>
<keyword evidence="7" id="KW-0378">Hydrolase</keyword>
<dbReference type="InterPro" id="IPR005887">
    <property type="entry name" value="GH92_a_mannosidase_put"/>
</dbReference>
<comment type="subunit">
    <text evidence="2">Monomer.</text>
</comment>
<dbReference type="RefSeq" id="WP_123217046.1">
    <property type="nucleotide sequence ID" value="NZ_RJTM01000108.1"/>
</dbReference>
<dbReference type="AlphaFoldDB" id="A0A3N0E526"/>
<sequence length="763" mass="85921">MKKKCTSYALLGMLCALASCGRVEKKEKSEPEEKNPVLTQYADPFIGTGDHGHTYPGATVPYGMIQLSPDNGIAGWDWCSGYHYTDSVAVGFGHLHLSGTGIGDLADLLFMPVNKEVDLSVPVSSREDYPYKSKYSHENETATPGYYQVYLEDHEVNAELTTSKRTGFHRYTFKENDPQSVVIDLGFAINWDKALDTRITVEDETTISGYRHSTGWAKNQKLFFVAKFSKPLTAHNLYADAKEAEGAEEVTGAKTSAQLFFDEKSGKTLEVKLSLSSVSIDNARENMKERKGFDFNAVREDAEQAWNSTLDKIEVETPVDSLKTIFYTALYHTRLAPVTFSDANGQFRLQNDSIVTAGDYTAYSTLSLWDTFRAAQPLMTLLDTDKVSDIINSMLVYYAENKTLPVWTLYGNETYTMTGNHAIPVITEAIMKGIKGFDINEAYEAMKVTMMKDEESRGVKFYKEYGYVPYNLLDESVTITLEFAYDDWCIAQVAKKLGKEEDYKYFSDRANAFKHLYDPESGFMRGKSDKGQWHEPFDPKLSIHRKGTDYTEGNAWQHSWFVLHDVDGLITLHGGKEPFTDMLEQLFTESSEITGGDASPDISGLIGQYAHGNEPSHHIAYMFNFAGEPWRTQYWVREILNTQYDTTPAGLSGNEDCGQMSAWYVFSAMGIYPYNPSSGTYQIGSPIFEKSVIKVSEEELFTIKANNVSDKNIYIQSATLNGEEFNRTYITHDEITAGGELEFEMGPEPNKNWGVRAEKQVNE</sequence>
<evidence type="ECO:0000256" key="1">
    <source>
        <dbReference type="ARBA" id="ARBA00001913"/>
    </source>
</evidence>
<accession>A0A3N0E526</accession>
<dbReference type="EMBL" id="RJTM01000108">
    <property type="protein sequence ID" value="RNL82930.1"/>
    <property type="molecule type" value="Genomic_DNA"/>
</dbReference>
<protein>
    <submittedName>
        <fullName evidence="7">Glycoside hydrolase family 92 protein</fullName>
    </submittedName>
</protein>
<proteinExistence type="predicted"/>
<dbReference type="InterPro" id="IPR041371">
    <property type="entry name" value="GH92_N"/>
</dbReference>
<name>A0A3N0E526_SINP1</name>
<organism evidence="7 8">
    <name type="scientific">Sinomicrobium pectinilyticum</name>
    <dbReference type="NCBI Taxonomy" id="1084421"/>
    <lineage>
        <taxon>Bacteria</taxon>
        <taxon>Pseudomonadati</taxon>
        <taxon>Bacteroidota</taxon>
        <taxon>Flavobacteriia</taxon>
        <taxon>Flavobacteriales</taxon>
        <taxon>Flavobacteriaceae</taxon>
        <taxon>Sinomicrobium</taxon>
    </lineage>
</organism>
<dbReference type="NCBIfam" id="TIGR01180">
    <property type="entry name" value="aman2_put"/>
    <property type="match status" value="1"/>
</dbReference>
<evidence type="ECO:0000313" key="7">
    <source>
        <dbReference type="EMBL" id="RNL82930.1"/>
    </source>
</evidence>
<dbReference type="FunFam" id="1.20.1050.60:FF:000001">
    <property type="entry name" value="Putative alpha-1,2-mannosidase"/>
    <property type="match status" value="1"/>
</dbReference>
<dbReference type="OrthoDB" id="9804511at2"/>
<evidence type="ECO:0000256" key="2">
    <source>
        <dbReference type="ARBA" id="ARBA00011245"/>
    </source>
</evidence>
<dbReference type="Gene3D" id="3.30.2080.10">
    <property type="entry name" value="GH92 mannosidase domain"/>
    <property type="match status" value="1"/>
</dbReference>
<comment type="cofactor">
    <cofactor evidence="1">
        <name>Ca(2+)</name>
        <dbReference type="ChEBI" id="CHEBI:29108"/>
    </cofactor>
</comment>
<gene>
    <name evidence="7" type="ORF">ED312_16105</name>
</gene>
<dbReference type="FunFam" id="3.30.2080.10:FF:000001">
    <property type="entry name" value="Alpha-1,2-mannosidase subfamily"/>
    <property type="match status" value="1"/>
</dbReference>
<dbReference type="Gene3D" id="1.20.1050.60">
    <property type="entry name" value="alpha-1,2-mannosidase"/>
    <property type="match status" value="1"/>
</dbReference>
<dbReference type="SUPFAM" id="SSF48208">
    <property type="entry name" value="Six-hairpin glycosidases"/>
    <property type="match status" value="1"/>
</dbReference>
<dbReference type="Gene3D" id="1.20.1610.10">
    <property type="entry name" value="alpha-1,2-mannosidases domains"/>
    <property type="match status" value="1"/>
</dbReference>
<dbReference type="GO" id="GO:0005829">
    <property type="term" value="C:cytosol"/>
    <property type="evidence" value="ECO:0007669"/>
    <property type="project" value="TreeGrafter"/>
</dbReference>
<dbReference type="PANTHER" id="PTHR12143">
    <property type="entry name" value="PEPTIDE N-GLYCANASE PNGASE -RELATED"/>
    <property type="match status" value="1"/>
</dbReference>
<dbReference type="PANTHER" id="PTHR12143:SF39">
    <property type="entry name" value="SECRETED PROTEIN"/>
    <property type="match status" value="1"/>
</dbReference>
<dbReference type="GO" id="GO:0006516">
    <property type="term" value="P:glycoprotein catabolic process"/>
    <property type="evidence" value="ECO:0007669"/>
    <property type="project" value="TreeGrafter"/>
</dbReference>
<dbReference type="InterPro" id="IPR008928">
    <property type="entry name" value="6-hairpin_glycosidase_sf"/>
</dbReference>
<dbReference type="Pfam" id="PF17678">
    <property type="entry name" value="Glyco_hydro_92N"/>
    <property type="match status" value="1"/>
</dbReference>
<dbReference type="Pfam" id="PF07971">
    <property type="entry name" value="Glyco_hydro_92"/>
    <property type="match status" value="1"/>
</dbReference>
<dbReference type="InterPro" id="IPR012939">
    <property type="entry name" value="Glyco_hydro_92"/>
</dbReference>
<feature type="chain" id="PRO_5018236255" evidence="4">
    <location>
        <begin position="19"/>
        <end position="763"/>
    </location>
</feature>
<evidence type="ECO:0000259" key="6">
    <source>
        <dbReference type="Pfam" id="PF17678"/>
    </source>
</evidence>
<keyword evidence="4" id="KW-0732">Signal</keyword>
<evidence type="ECO:0000256" key="3">
    <source>
        <dbReference type="ARBA" id="ARBA00022837"/>
    </source>
</evidence>
<feature type="domain" description="Glycosyl hydrolase family 92 N-terminal" evidence="6">
    <location>
        <begin position="41"/>
        <end position="276"/>
    </location>
</feature>
<feature type="domain" description="Glycosyl hydrolase family 92" evidence="5">
    <location>
        <begin position="282"/>
        <end position="747"/>
    </location>
</feature>
<comment type="caution">
    <text evidence="7">The sequence shown here is derived from an EMBL/GenBank/DDBJ whole genome shotgun (WGS) entry which is preliminary data.</text>
</comment>
<reference evidence="7 8" key="1">
    <citation type="submission" date="2018-10" db="EMBL/GenBank/DDBJ databases">
        <title>Sinomicrobium pectinilyticum sp. nov., a pectinase-producing bacterium isolated from alkaline and saline soil, and emended description of the genus Sinomicrobium.</title>
        <authorList>
            <person name="Cheng B."/>
            <person name="Li C."/>
            <person name="Lai Q."/>
            <person name="Du M."/>
            <person name="Shao Z."/>
            <person name="Xu P."/>
            <person name="Yang C."/>
        </authorList>
    </citation>
    <scope>NUCLEOTIDE SEQUENCE [LARGE SCALE GENOMIC DNA]</scope>
    <source>
        <strain evidence="7 8">5DNS001</strain>
    </source>
</reference>
<keyword evidence="8" id="KW-1185">Reference proteome</keyword>
<dbReference type="Gene3D" id="2.70.98.10">
    <property type="match status" value="1"/>
</dbReference>
<evidence type="ECO:0000259" key="5">
    <source>
        <dbReference type="Pfam" id="PF07971"/>
    </source>
</evidence>